<dbReference type="InterPro" id="IPR001387">
    <property type="entry name" value="Cro/C1-type_HTH"/>
</dbReference>
<evidence type="ECO:0000313" key="3">
    <source>
        <dbReference type="Proteomes" id="UP000435187"/>
    </source>
</evidence>
<dbReference type="InterPro" id="IPR010982">
    <property type="entry name" value="Lambda_DNA-bd_dom_sf"/>
</dbReference>
<sequence>MTNEQVKLIRLYNAKSQAQFAKEIGVGASTIAKIEVGLHGVTERVRSRILRKYDVNEPEFVAFCERMTKAI</sequence>
<dbReference type="GO" id="GO:0003677">
    <property type="term" value="F:DNA binding"/>
    <property type="evidence" value="ECO:0007669"/>
    <property type="project" value="InterPro"/>
</dbReference>
<protein>
    <submittedName>
        <fullName evidence="2">Helix-turn-helix domain-containing protein</fullName>
    </submittedName>
</protein>
<dbReference type="Proteomes" id="UP000435187">
    <property type="component" value="Unassembled WGS sequence"/>
</dbReference>
<keyword evidence="3" id="KW-1185">Reference proteome</keyword>
<dbReference type="CDD" id="cd00093">
    <property type="entry name" value="HTH_XRE"/>
    <property type="match status" value="1"/>
</dbReference>
<dbReference type="EMBL" id="WJEE01000003">
    <property type="protein sequence ID" value="MRI65347.1"/>
    <property type="molecule type" value="Genomic_DNA"/>
</dbReference>
<dbReference type="SUPFAM" id="SSF47413">
    <property type="entry name" value="lambda repressor-like DNA-binding domains"/>
    <property type="match status" value="1"/>
</dbReference>
<comment type="caution">
    <text evidence="2">The sequence shown here is derived from an EMBL/GenBank/DDBJ whole genome shotgun (WGS) entry which is preliminary data.</text>
</comment>
<gene>
    <name evidence="2" type="ORF">GH885_03180</name>
</gene>
<feature type="domain" description="HTH cro/C1-type" evidence="1">
    <location>
        <begin position="6"/>
        <end position="60"/>
    </location>
</feature>
<accession>A0A6N7QTA0</accession>
<proteinExistence type="predicted"/>
<name>A0A6N7QTA0_9BACI</name>
<dbReference type="Pfam" id="PF01381">
    <property type="entry name" value="HTH_3"/>
    <property type="match status" value="1"/>
</dbReference>
<evidence type="ECO:0000313" key="2">
    <source>
        <dbReference type="EMBL" id="MRI65347.1"/>
    </source>
</evidence>
<organism evidence="2 3">
    <name type="scientific">Gracilibacillus thailandensis</name>
    <dbReference type="NCBI Taxonomy" id="563735"/>
    <lineage>
        <taxon>Bacteria</taxon>
        <taxon>Bacillati</taxon>
        <taxon>Bacillota</taxon>
        <taxon>Bacilli</taxon>
        <taxon>Bacillales</taxon>
        <taxon>Bacillaceae</taxon>
        <taxon>Gracilibacillus</taxon>
    </lineage>
</organism>
<dbReference type="AlphaFoldDB" id="A0A6N7QTA0"/>
<dbReference type="PROSITE" id="PS50943">
    <property type="entry name" value="HTH_CROC1"/>
    <property type="match status" value="1"/>
</dbReference>
<reference evidence="2 3" key="1">
    <citation type="submission" date="2019-10" db="EMBL/GenBank/DDBJ databases">
        <title>Gracilibacillus salitolerans sp. nov., a moderate halophile isolated from a saline soil in northwest China.</title>
        <authorList>
            <person name="Gan L."/>
        </authorList>
    </citation>
    <scope>NUCLEOTIDE SEQUENCE [LARGE SCALE GENOMIC DNA]</scope>
    <source>
        <strain evidence="2 3">TP2-8</strain>
    </source>
</reference>
<dbReference type="RefSeq" id="WP_153834190.1">
    <property type="nucleotide sequence ID" value="NZ_JBHUMW010000002.1"/>
</dbReference>
<dbReference type="SMART" id="SM00530">
    <property type="entry name" value="HTH_XRE"/>
    <property type="match status" value="1"/>
</dbReference>
<evidence type="ECO:0000259" key="1">
    <source>
        <dbReference type="PROSITE" id="PS50943"/>
    </source>
</evidence>
<dbReference type="Gene3D" id="1.10.260.40">
    <property type="entry name" value="lambda repressor-like DNA-binding domains"/>
    <property type="match status" value="1"/>
</dbReference>